<dbReference type="GO" id="GO:1990745">
    <property type="term" value="C:EARP complex"/>
    <property type="evidence" value="ECO:0007669"/>
    <property type="project" value="InterPro"/>
</dbReference>
<evidence type="ECO:0000313" key="7">
    <source>
        <dbReference type="Proteomes" id="UP001153737"/>
    </source>
</evidence>
<feature type="domain" description="Vacuolar protein sorting-associated protein 54 N-terminal" evidence="5">
    <location>
        <begin position="60"/>
        <end position="353"/>
    </location>
</feature>
<evidence type="ECO:0000256" key="2">
    <source>
        <dbReference type="ARBA" id="ARBA00022927"/>
    </source>
</evidence>
<dbReference type="GO" id="GO:0005829">
    <property type="term" value="C:cytosol"/>
    <property type="evidence" value="ECO:0007669"/>
    <property type="project" value="GOC"/>
</dbReference>
<dbReference type="GO" id="GO:0015031">
    <property type="term" value="P:protein transport"/>
    <property type="evidence" value="ECO:0007669"/>
    <property type="project" value="UniProtKB-KW"/>
</dbReference>
<dbReference type="InterPro" id="IPR019514">
    <property type="entry name" value="Syndetin_C"/>
</dbReference>
<dbReference type="GO" id="GO:0042147">
    <property type="term" value="P:retrograde transport, endosome to Golgi"/>
    <property type="evidence" value="ECO:0007669"/>
    <property type="project" value="InterPro"/>
</dbReference>
<dbReference type="Proteomes" id="UP001153737">
    <property type="component" value="Chromosome 11"/>
</dbReference>
<feature type="domain" description="Syndetin C-terminal" evidence="4">
    <location>
        <begin position="716"/>
        <end position="948"/>
    </location>
</feature>
<sequence>MSNKIDEFKQKLLTLLNKQPAKIPSMGFNDANYHFSQVPTLSINSKTVADADRPADQEILESIEAAFFSMKEDFDICRFELEKLPEVLDCDQIQRDFKILKQQHQVVSQKVLQLILEHQNGCNTELEKITEILEQVKETLDLCQISRKELKVAGKQFSASLGILANYRKRKLAQNLLNNLDMIKNLHSFEKRCQNWMNDEDYAGAITELKVCQKTAIKYRHFSCVAALTYKLQETLENTDSQLDRVLAQTCFHFDKNRYKKLQDAYNLLEKSPVSIIDNLHVHYITAIYNSSFNVVHSYITSAEVLDSTENCGKNPYKTLCQAIDQDVFIPCLIQLCKVLFKIVLSYHQLMRWHNDSENENDVLNIETNMTKQKLEHNLVKIWDDVQRKVSSLLLNADLASYKFDQFVQILRVVHRLIQVGEEFCSSKSEDLQESIRKQSVNYFKNYHGQRLDELKIFLENEIWGICPVKPSFDILQLQEFKCFRYSLKNFKFNPPISPTMVNYSTASTECCSSNHSQDGSSIIGNYFSRYADHGSPFDSGMNDAVFEEDILVGETDASGYFSEDSEEESEELRREFVDEYGEENNKSSQMNAKERKEKHLHNNSILTNTTLTVLRQMGKYIQMSRLLKPIAYQIISCMNQLFDYYLYSVHLFFTQDLSVSSSSLYSQELNITLKKILDNLILEDEFKDLENNIVESKVLKPCLSSMVDLSKPDGLYGLMERIVAVESLVFLAKQYEFLQDYLEYLVPPNNRLMLQQFFTQNIASAMGLRYPVYMAVVAQSFDLRQILILMSKIDWEVRDVRSMHNSYIDLLLKEVQMFSQRLEDISLRVPISSEVSRNIWENVAHIITHTLVQGFSDAKKCTNGGRALMQLDFAQFLTKFEKISSLRPVPHKEYVENYVKAYYLPDPELEKWIKEHKEYSSKHLYGLVSCACQNNKKTKQRLLQVIEDFEKNQFIR</sequence>
<dbReference type="EMBL" id="OU896717">
    <property type="protein sequence ID" value="CAG9815103.1"/>
    <property type="molecule type" value="Genomic_DNA"/>
</dbReference>
<keyword evidence="3" id="KW-0175">Coiled coil</keyword>
<evidence type="ECO:0000313" key="6">
    <source>
        <dbReference type="EMBL" id="CAG9815103.1"/>
    </source>
</evidence>
<evidence type="ECO:0000259" key="4">
    <source>
        <dbReference type="Pfam" id="PF10474"/>
    </source>
</evidence>
<dbReference type="Pfam" id="PF10475">
    <property type="entry name" value="Vps54_N"/>
    <property type="match status" value="1"/>
</dbReference>
<keyword evidence="7" id="KW-1185">Reference proteome</keyword>
<dbReference type="Pfam" id="PF10474">
    <property type="entry name" value="Syndetin_C"/>
    <property type="match status" value="1"/>
</dbReference>
<keyword evidence="1" id="KW-0813">Transport</keyword>
<dbReference type="GO" id="GO:0000149">
    <property type="term" value="F:SNARE binding"/>
    <property type="evidence" value="ECO:0007669"/>
    <property type="project" value="TreeGrafter"/>
</dbReference>
<dbReference type="InterPro" id="IPR019515">
    <property type="entry name" value="VPS54_N"/>
</dbReference>
<protein>
    <recommendedName>
        <fullName evidence="8">Syndetin</fullName>
    </recommendedName>
</protein>
<evidence type="ECO:0000256" key="1">
    <source>
        <dbReference type="ARBA" id="ARBA00022448"/>
    </source>
</evidence>
<dbReference type="OrthoDB" id="10263345at2759"/>
<accession>A0A9N9SD39</accession>
<dbReference type="PANTHER" id="PTHR13258:SF0">
    <property type="entry name" value="SYNDETIN"/>
    <property type="match status" value="1"/>
</dbReference>
<evidence type="ECO:0000259" key="5">
    <source>
        <dbReference type="Pfam" id="PF10475"/>
    </source>
</evidence>
<evidence type="ECO:0008006" key="8">
    <source>
        <dbReference type="Google" id="ProtNLM"/>
    </source>
</evidence>
<reference evidence="6" key="2">
    <citation type="submission" date="2022-10" db="EMBL/GenBank/DDBJ databases">
        <authorList>
            <consortium name="ENA_rothamsted_submissions"/>
            <consortium name="culmorum"/>
            <person name="King R."/>
        </authorList>
    </citation>
    <scope>NUCLEOTIDE SEQUENCE</scope>
</reference>
<dbReference type="AlphaFoldDB" id="A0A9N9SD39"/>
<proteinExistence type="predicted"/>
<reference evidence="6" key="1">
    <citation type="submission" date="2022-01" db="EMBL/GenBank/DDBJ databases">
        <authorList>
            <person name="King R."/>
        </authorList>
    </citation>
    <scope>NUCLEOTIDE SEQUENCE</scope>
</reference>
<dbReference type="PANTHER" id="PTHR13258">
    <property type="entry name" value="SYNDETIN"/>
    <property type="match status" value="1"/>
</dbReference>
<evidence type="ECO:0000256" key="3">
    <source>
        <dbReference type="ARBA" id="ARBA00023054"/>
    </source>
</evidence>
<name>A0A9N9SD39_PHACE</name>
<dbReference type="InterPro" id="IPR040047">
    <property type="entry name" value="VPS50"/>
</dbReference>
<keyword evidence="2" id="KW-0653">Protein transport</keyword>
<organism evidence="6 7">
    <name type="scientific">Phaedon cochleariae</name>
    <name type="common">Mustard beetle</name>
    <dbReference type="NCBI Taxonomy" id="80249"/>
    <lineage>
        <taxon>Eukaryota</taxon>
        <taxon>Metazoa</taxon>
        <taxon>Ecdysozoa</taxon>
        <taxon>Arthropoda</taxon>
        <taxon>Hexapoda</taxon>
        <taxon>Insecta</taxon>
        <taxon>Pterygota</taxon>
        <taxon>Neoptera</taxon>
        <taxon>Endopterygota</taxon>
        <taxon>Coleoptera</taxon>
        <taxon>Polyphaga</taxon>
        <taxon>Cucujiformia</taxon>
        <taxon>Chrysomeloidea</taxon>
        <taxon>Chrysomelidae</taxon>
        <taxon>Chrysomelinae</taxon>
        <taxon>Chrysomelini</taxon>
        <taxon>Phaedon</taxon>
    </lineage>
</organism>
<dbReference type="GO" id="GO:0032456">
    <property type="term" value="P:endocytic recycling"/>
    <property type="evidence" value="ECO:0007669"/>
    <property type="project" value="InterPro"/>
</dbReference>
<gene>
    <name evidence="6" type="ORF">PHAECO_LOCUS2361</name>
</gene>